<sequence length="248" mass="27116">MSVKTSPQLHLEGISRTFSLADGRHRAVLDDISLTVNPGEFVSIIGPSGCGKSTLFNIIAGLDSPTSGTVGIDGEVAYMPQKDALFPWRSIAANAALGLEVQGVKRRAARARVKEWFPRFGLAGFEDSLPFELSGGMRQRAALLRTVVQNKSTLLLDEPFGALDALTKQDLQTWLQQVWAEHNWTALLITHDVREAILLSDRVVVLSPRPAKVSLILDVDLPKPRGIDALTSPRFLELERTLLQTLGS</sequence>
<keyword evidence="3" id="KW-0067">ATP-binding</keyword>
<organism evidence="5 6">
    <name type="scientific">Corynebacterium stationis</name>
    <dbReference type="NCBI Taxonomy" id="1705"/>
    <lineage>
        <taxon>Bacteria</taxon>
        <taxon>Bacillati</taxon>
        <taxon>Actinomycetota</taxon>
        <taxon>Actinomycetes</taxon>
        <taxon>Mycobacteriales</taxon>
        <taxon>Corynebacteriaceae</taxon>
        <taxon>Corynebacterium</taxon>
    </lineage>
</organism>
<dbReference type="PANTHER" id="PTHR42788">
    <property type="entry name" value="TAURINE IMPORT ATP-BINDING PROTEIN-RELATED"/>
    <property type="match status" value="1"/>
</dbReference>
<evidence type="ECO:0000256" key="2">
    <source>
        <dbReference type="ARBA" id="ARBA00022741"/>
    </source>
</evidence>
<dbReference type="Proteomes" id="UP000076947">
    <property type="component" value="Unassembled WGS sequence"/>
</dbReference>
<dbReference type="InterPro" id="IPR017871">
    <property type="entry name" value="ABC_transporter-like_CS"/>
</dbReference>
<dbReference type="CDD" id="cd03293">
    <property type="entry name" value="ABC_NrtD_SsuB_transporters"/>
    <property type="match status" value="1"/>
</dbReference>
<dbReference type="Gene3D" id="3.40.50.300">
    <property type="entry name" value="P-loop containing nucleotide triphosphate hydrolases"/>
    <property type="match status" value="1"/>
</dbReference>
<name>A0A177IMC7_9CORY</name>
<dbReference type="AlphaFoldDB" id="A0A177IMC7"/>
<evidence type="ECO:0000259" key="4">
    <source>
        <dbReference type="PROSITE" id="PS50893"/>
    </source>
</evidence>
<dbReference type="STRING" id="1705.CA21670_12905"/>
<reference evidence="6" key="1">
    <citation type="submission" date="2016-02" db="EMBL/GenBank/DDBJ databases">
        <authorList>
            <person name="Kaur G."/>
            <person name="Nair G.R."/>
            <person name="Mayilraj S."/>
        </authorList>
    </citation>
    <scope>NUCLEOTIDE SEQUENCE [LARGE SCALE GENOMIC DNA]</scope>
    <source>
        <strain evidence="6">GA-15</strain>
    </source>
</reference>
<comment type="caution">
    <text evidence="5">The sequence shown here is derived from an EMBL/GenBank/DDBJ whole genome shotgun (WGS) entry which is preliminary data.</text>
</comment>
<evidence type="ECO:0000256" key="3">
    <source>
        <dbReference type="ARBA" id="ARBA00022840"/>
    </source>
</evidence>
<dbReference type="PROSITE" id="PS00211">
    <property type="entry name" value="ABC_TRANSPORTER_1"/>
    <property type="match status" value="1"/>
</dbReference>
<evidence type="ECO:0000313" key="6">
    <source>
        <dbReference type="Proteomes" id="UP000076947"/>
    </source>
</evidence>
<proteinExistence type="predicted"/>
<dbReference type="Pfam" id="PF00005">
    <property type="entry name" value="ABC_tran"/>
    <property type="match status" value="1"/>
</dbReference>
<gene>
    <name evidence="5" type="ORF">AYJ05_09025</name>
</gene>
<dbReference type="GO" id="GO:0005524">
    <property type="term" value="F:ATP binding"/>
    <property type="evidence" value="ECO:0007669"/>
    <property type="project" value="UniProtKB-KW"/>
</dbReference>
<feature type="domain" description="ABC transporter" evidence="4">
    <location>
        <begin position="9"/>
        <end position="233"/>
    </location>
</feature>
<dbReference type="InterPro" id="IPR003439">
    <property type="entry name" value="ABC_transporter-like_ATP-bd"/>
</dbReference>
<dbReference type="RefSeq" id="WP_066839041.1">
    <property type="nucleotide sequence ID" value="NZ_CAKNMZ010000247.1"/>
</dbReference>
<dbReference type="PROSITE" id="PS50893">
    <property type="entry name" value="ABC_TRANSPORTER_2"/>
    <property type="match status" value="1"/>
</dbReference>
<dbReference type="InterPro" id="IPR050166">
    <property type="entry name" value="ABC_transporter_ATP-bind"/>
</dbReference>
<keyword evidence="2" id="KW-0547">Nucleotide-binding</keyword>
<dbReference type="InterPro" id="IPR027417">
    <property type="entry name" value="P-loop_NTPase"/>
</dbReference>
<dbReference type="SMART" id="SM00382">
    <property type="entry name" value="AAA"/>
    <property type="match status" value="1"/>
</dbReference>
<dbReference type="PANTHER" id="PTHR42788:SF2">
    <property type="entry name" value="ABC TRANSPORTER ATP-BINDING PROTEIN"/>
    <property type="match status" value="1"/>
</dbReference>
<keyword evidence="6" id="KW-1185">Reference proteome</keyword>
<dbReference type="GO" id="GO:0016887">
    <property type="term" value="F:ATP hydrolysis activity"/>
    <property type="evidence" value="ECO:0007669"/>
    <property type="project" value="InterPro"/>
</dbReference>
<accession>A0A177IMC7</accession>
<evidence type="ECO:0000256" key="1">
    <source>
        <dbReference type="ARBA" id="ARBA00022448"/>
    </source>
</evidence>
<dbReference type="InterPro" id="IPR003593">
    <property type="entry name" value="AAA+_ATPase"/>
</dbReference>
<protein>
    <submittedName>
        <fullName evidence="5">ABC transporter</fullName>
    </submittedName>
</protein>
<dbReference type="SUPFAM" id="SSF52540">
    <property type="entry name" value="P-loop containing nucleoside triphosphate hydrolases"/>
    <property type="match status" value="1"/>
</dbReference>
<keyword evidence="1" id="KW-0813">Transport</keyword>
<dbReference type="EMBL" id="LSTQ01000010">
    <property type="protein sequence ID" value="OAH29960.1"/>
    <property type="molecule type" value="Genomic_DNA"/>
</dbReference>
<evidence type="ECO:0000313" key="5">
    <source>
        <dbReference type="EMBL" id="OAH29960.1"/>
    </source>
</evidence>